<organism evidence="1 2">
    <name type="scientific">Seiridium unicorne</name>
    <dbReference type="NCBI Taxonomy" id="138068"/>
    <lineage>
        <taxon>Eukaryota</taxon>
        <taxon>Fungi</taxon>
        <taxon>Dikarya</taxon>
        <taxon>Ascomycota</taxon>
        <taxon>Pezizomycotina</taxon>
        <taxon>Sordariomycetes</taxon>
        <taxon>Xylariomycetidae</taxon>
        <taxon>Amphisphaeriales</taxon>
        <taxon>Sporocadaceae</taxon>
        <taxon>Seiridium</taxon>
    </lineage>
</organism>
<name>A0ABR2UEA7_9PEZI</name>
<protein>
    <submittedName>
        <fullName evidence="1">Uncharacterized protein</fullName>
    </submittedName>
</protein>
<accession>A0ABR2UEA7</accession>
<gene>
    <name evidence="1" type="ORF">SUNI508_12345</name>
</gene>
<reference evidence="1 2" key="1">
    <citation type="journal article" date="2024" name="J. Plant Pathol.">
        <title>Sequence and assembly of the genome of Seiridium unicorne, isolate CBS 538.82, causal agent of cypress canker disease.</title>
        <authorList>
            <person name="Scali E."/>
            <person name="Rocca G.D."/>
            <person name="Danti R."/>
            <person name="Garbelotto M."/>
            <person name="Barberini S."/>
            <person name="Baroncelli R."/>
            <person name="Emiliani G."/>
        </authorList>
    </citation>
    <scope>NUCLEOTIDE SEQUENCE [LARGE SCALE GENOMIC DNA]</scope>
    <source>
        <strain evidence="1 2">BM-138-508</strain>
    </source>
</reference>
<sequence length="63" mass="7001">MDHSHPIPALRWMMPETKLSTGAIDSLISRLWRTLLPSIGSIAVLMVQNALVADKTRVLDADF</sequence>
<dbReference type="EMBL" id="JARVKF010000448">
    <property type="protein sequence ID" value="KAK9412836.1"/>
    <property type="molecule type" value="Genomic_DNA"/>
</dbReference>
<evidence type="ECO:0000313" key="2">
    <source>
        <dbReference type="Proteomes" id="UP001408356"/>
    </source>
</evidence>
<comment type="caution">
    <text evidence="1">The sequence shown here is derived from an EMBL/GenBank/DDBJ whole genome shotgun (WGS) entry which is preliminary data.</text>
</comment>
<dbReference type="Proteomes" id="UP001408356">
    <property type="component" value="Unassembled WGS sequence"/>
</dbReference>
<evidence type="ECO:0000313" key="1">
    <source>
        <dbReference type="EMBL" id="KAK9412836.1"/>
    </source>
</evidence>
<proteinExistence type="predicted"/>
<keyword evidence="2" id="KW-1185">Reference proteome</keyword>